<sequence>MTTYICIRLYNSVAHCPRGTIYIIVSYI</sequence>
<proteinExistence type="predicted"/>
<reference evidence="1" key="1">
    <citation type="submission" date="2016-08" db="EMBL/GenBank/DDBJ databases">
        <authorList>
            <person name="Seilhamer J.J."/>
        </authorList>
    </citation>
    <scope>NUCLEOTIDE SEQUENCE</scope>
    <source>
        <strain evidence="1">86</strain>
    </source>
</reference>
<accession>A0A212LQD2</accession>
<evidence type="ECO:0000313" key="1">
    <source>
        <dbReference type="EMBL" id="SCM79716.1"/>
    </source>
</evidence>
<gene>
    <name evidence="1" type="ORF">KL86PLE_90602</name>
</gene>
<protein>
    <submittedName>
        <fullName evidence="1">Uncharacterized protein</fullName>
    </submittedName>
</protein>
<dbReference type="AlphaFoldDB" id="A0A212LQD2"/>
<dbReference type="EMBL" id="FMJD01000013">
    <property type="protein sequence ID" value="SCM79716.1"/>
    <property type="molecule type" value="Genomic_DNA"/>
</dbReference>
<organism evidence="1">
    <name type="scientific">uncultured Pleomorphomonas sp</name>
    <dbReference type="NCBI Taxonomy" id="442121"/>
    <lineage>
        <taxon>Bacteria</taxon>
        <taxon>Pseudomonadati</taxon>
        <taxon>Pseudomonadota</taxon>
        <taxon>Alphaproteobacteria</taxon>
        <taxon>Hyphomicrobiales</taxon>
        <taxon>Pleomorphomonadaceae</taxon>
        <taxon>Pleomorphomonas</taxon>
        <taxon>environmental samples</taxon>
    </lineage>
</organism>
<name>A0A212LQD2_9HYPH</name>